<dbReference type="OMA" id="SLYHCKD"/>
<keyword evidence="2" id="KW-1185">Reference proteome</keyword>
<dbReference type="EMBL" id="CAJJDP010000098">
    <property type="protein sequence ID" value="CAD8191369.1"/>
    <property type="molecule type" value="Genomic_DNA"/>
</dbReference>
<name>A0A8S1WT54_PAROT</name>
<protein>
    <submittedName>
        <fullName evidence="1">Uncharacterized protein</fullName>
    </submittedName>
</protein>
<gene>
    <name evidence="1" type="ORF">POCTA_138.1.T0990176</name>
</gene>
<evidence type="ECO:0000313" key="1">
    <source>
        <dbReference type="EMBL" id="CAD8191369.1"/>
    </source>
</evidence>
<comment type="caution">
    <text evidence="1">The sequence shown here is derived from an EMBL/GenBank/DDBJ whole genome shotgun (WGS) entry which is preliminary data.</text>
</comment>
<sequence length="138" mass="16348">MYSCISITSKDSIEEFLSLYHCKDSHKKILLKKEREIVKYLKSLGLQMKTDPLMKLQQKNNNPIFQCDNSFEYETVIEKKEFEDDDDDDDNDNEELIVANNPLFKKRTSKKLIRVFSFEKKDNNQSEEDEQNSPLQIT</sequence>
<reference evidence="1" key="1">
    <citation type="submission" date="2021-01" db="EMBL/GenBank/DDBJ databases">
        <authorList>
            <consortium name="Genoscope - CEA"/>
            <person name="William W."/>
        </authorList>
    </citation>
    <scope>NUCLEOTIDE SEQUENCE</scope>
</reference>
<proteinExistence type="predicted"/>
<organism evidence="1 2">
    <name type="scientific">Paramecium octaurelia</name>
    <dbReference type="NCBI Taxonomy" id="43137"/>
    <lineage>
        <taxon>Eukaryota</taxon>
        <taxon>Sar</taxon>
        <taxon>Alveolata</taxon>
        <taxon>Ciliophora</taxon>
        <taxon>Intramacronucleata</taxon>
        <taxon>Oligohymenophorea</taxon>
        <taxon>Peniculida</taxon>
        <taxon>Parameciidae</taxon>
        <taxon>Paramecium</taxon>
    </lineage>
</organism>
<evidence type="ECO:0000313" key="2">
    <source>
        <dbReference type="Proteomes" id="UP000683925"/>
    </source>
</evidence>
<dbReference type="Proteomes" id="UP000683925">
    <property type="component" value="Unassembled WGS sequence"/>
</dbReference>
<dbReference type="OrthoDB" id="306015at2759"/>
<accession>A0A8S1WT54</accession>
<dbReference type="AlphaFoldDB" id="A0A8S1WT54"/>